<dbReference type="EMBL" id="LQXD01000071">
    <property type="protein sequence ID" value="OIJ20476.1"/>
    <property type="molecule type" value="Genomic_DNA"/>
</dbReference>
<name>A0A1S2M7D2_9BACI</name>
<reference evidence="2" key="4">
    <citation type="submission" date="2020-10" db="EMBL/GenBank/DDBJ databases">
        <authorList>
            <person name="Bassil N.M."/>
            <person name="Lloyd J.R."/>
        </authorList>
    </citation>
    <scope>NUCLEOTIDE SEQUENCE</scope>
    <source>
        <strain evidence="2">NB2006</strain>
    </source>
</reference>
<reference evidence="1" key="1">
    <citation type="submission" date="2016-10" db="EMBL/GenBank/DDBJ databases">
        <title>Draft genome sequences of four alkaliphilic bacteria belonging to the Anaerobacillus genus.</title>
        <authorList>
            <person name="Bassil N.M."/>
            <person name="Lloyd J.R."/>
        </authorList>
    </citation>
    <scope>NUCLEOTIDE SEQUENCE [LARGE SCALE GENOMIC DNA]</scope>
    <source>
        <strain evidence="1">NB2006</strain>
    </source>
</reference>
<evidence type="ECO:0000313" key="2">
    <source>
        <dbReference type="EMBL" id="QOY36622.1"/>
    </source>
</evidence>
<sequence length="68" mass="7876">MNKKILTAKILLAVRIFILLHQRSFFLLKETLQRTIHVAFFFKNIVAEAFITDVFIGIHECTMAVVLV</sequence>
<organism evidence="1">
    <name type="scientific">Anaerobacillus isosaccharinicus</name>
    <dbReference type="NCBI Taxonomy" id="1532552"/>
    <lineage>
        <taxon>Bacteria</taxon>
        <taxon>Bacillati</taxon>
        <taxon>Bacillota</taxon>
        <taxon>Bacilli</taxon>
        <taxon>Bacillales</taxon>
        <taxon>Bacillaceae</taxon>
        <taxon>Anaerobacillus</taxon>
    </lineage>
</organism>
<dbReference type="AlphaFoldDB" id="A0A1S2M7D2"/>
<dbReference type="EMBL" id="CP063356">
    <property type="protein sequence ID" value="QOY36622.1"/>
    <property type="molecule type" value="Genomic_DNA"/>
</dbReference>
<evidence type="ECO:0000313" key="1">
    <source>
        <dbReference type="EMBL" id="OIJ20476.1"/>
    </source>
</evidence>
<proteinExistence type="predicted"/>
<protein>
    <submittedName>
        <fullName evidence="1">Uncharacterized protein</fullName>
    </submittedName>
</protein>
<accession>A0A1S2M7D2</accession>
<reference evidence="2" key="2">
    <citation type="journal article" date="2017" name="Genome Announc.">
        <title>Draft Genome Sequences of Four Alkaliphilic Bacteria Belonging to the Anaerobacillus Genus.</title>
        <authorList>
            <person name="Bassil N.M."/>
            <person name="Lloyd J.R."/>
        </authorList>
    </citation>
    <scope>NUCLEOTIDE SEQUENCE [LARGE SCALE GENOMIC DNA]</scope>
    <source>
        <strain evidence="2">NB2006</strain>
    </source>
</reference>
<reference evidence="2" key="3">
    <citation type="journal article" date="2019" name="Int. J. Syst. Evol. Microbiol.">
        <title>Anaerobacillus isosaccharinicus sp. nov., an alkaliphilic bacterium which degrades isosaccharinic acid.</title>
        <authorList>
            <person name="Bassil N.M."/>
            <person name="Lloyd J.R."/>
        </authorList>
    </citation>
    <scope>NUCLEOTIDE SEQUENCE [LARGE SCALE GENOMIC DNA]</scope>
    <source>
        <strain evidence="2">NB2006</strain>
    </source>
</reference>
<gene>
    <name evidence="2" type="ORF">AWH56_002805</name>
    <name evidence="1" type="ORF">AWH56_08140</name>
</gene>